<feature type="domain" description="DUF1553" evidence="2">
    <location>
        <begin position="703"/>
        <end position="962"/>
    </location>
</feature>
<dbReference type="GO" id="GO:0009055">
    <property type="term" value="F:electron transfer activity"/>
    <property type="evidence" value="ECO:0007669"/>
    <property type="project" value="InterPro"/>
</dbReference>
<dbReference type="SUPFAM" id="SSF46626">
    <property type="entry name" value="Cytochrome c"/>
    <property type="match status" value="1"/>
</dbReference>
<dbReference type="Pfam" id="PF07583">
    <property type="entry name" value="PSCyt2"/>
    <property type="match status" value="1"/>
</dbReference>
<evidence type="ECO:0000313" key="5">
    <source>
        <dbReference type="Proteomes" id="UP001139103"/>
    </source>
</evidence>
<dbReference type="InterPro" id="IPR011429">
    <property type="entry name" value="Cyt_c_Planctomycete-type"/>
</dbReference>
<evidence type="ECO:0000259" key="1">
    <source>
        <dbReference type="Pfam" id="PF07583"/>
    </source>
</evidence>
<dbReference type="PANTHER" id="PTHR35889">
    <property type="entry name" value="CYCLOINULO-OLIGOSACCHARIDE FRUCTANOTRANSFERASE-RELATED"/>
    <property type="match status" value="1"/>
</dbReference>
<dbReference type="PANTHER" id="PTHR35889:SF3">
    <property type="entry name" value="F-BOX DOMAIN-CONTAINING PROTEIN"/>
    <property type="match status" value="1"/>
</dbReference>
<dbReference type="EMBL" id="JAJKFT010000004">
    <property type="protein sequence ID" value="MCC9628259.1"/>
    <property type="molecule type" value="Genomic_DNA"/>
</dbReference>
<reference evidence="4" key="1">
    <citation type="submission" date="2021-11" db="EMBL/GenBank/DDBJ databases">
        <title>Genome sequence.</title>
        <authorList>
            <person name="Sun Q."/>
        </authorList>
    </citation>
    <scope>NUCLEOTIDE SEQUENCE</scope>
    <source>
        <strain evidence="4">JC732</strain>
    </source>
</reference>
<gene>
    <name evidence="4" type="ORF">LOC68_07620</name>
</gene>
<comment type="caution">
    <text evidence="4">The sequence shown here is derived from an EMBL/GenBank/DDBJ whole genome shotgun (WGS) entry which is preliminary data.</text>
</comment>
<evidence type="ECO:0000313" key="4">
    <source>
        <dbReference type="EMBL" id="MCC9628259.1"/>
    </source>
</evidence>
<dbReference type="InterPro" id="IPR011444">
    <property type="entry name" value="DUF1549"/>
</dbReference>
<dbReference type="RefSeq" id="WP_230217366.1">
    <property type="nucleotide sequence ID" value="NZ_JAJKFT010000004.1"/>
</dbReference>
<dbReference type="GO" id="GO:0020037">
    <property type="term" value="F:heme binding"/>
    <property type="evidence" value="ECO:0007669"/>
    <property type="project" value="InterPro"/>
</dbReference>
<dbReference type="InterPro" id="IPR036909">
    <property type="entry name" value="Cyt_c-like_dom_sf"/>
</dbReference>
<dbReference type="Pfam" id="PF07587">
    <property type="entry name" value="PSD1"/>
    <property type="match status" value="1"/>
</dbReference>
<sequence length="985" mass="110290">MTRSLPILLLAFFPVQLWADDFFLSKIEPILRTHCYECHSHDASMEGGLALDSRSGWEQGGDSGVAVIASKPDESLLIQKVRWTDEDHRMPPEKKLAAADIALLEQWVKQGAPDPRVLDAPKSDPLDWWSLKPLNPPPVPIGHANPIDAFVASKLQERGLEPSAEADRRTLARRLYLDLHGMLPTPEEVEAFANDPDPQAWEKLVDKLLDSPRYGERWARHWLDVIHYADSHGCEHDVKRPNAWRFRDYVIERLNADVPWERFIREQLAADVFYPDQPQLTPALGFISAGPLELSRASTAPVTFDYLDRDDIVTQTMAAFASTTANCARCHTHKFDPITQEDYYSLQAVFAGVGKGDVEYDASTEVMRQRQEMEALLAAVTAKDAAVLLSPAYAPIVDQWTARWEEGQAKPVEWQPLEADVFLSAGGATLTKQDDKSIFADGALADEEQYTVTSAVDLKRVTAVRLDVLKDERLPQGGPGRADNGNLHLSEVEMQWFAAGSATPVKLKIAQASADFDQAGWTSAQAIDGDLKSGWAIHPRVGESHFIVFEFAEPIDAEQGGKLAITLKQLYPPKHFIGRFRLSITAADGASARILPEEVRQALEKPADQRTPAEQVAIAAIALAPYAKETIAKLPTREAVYGVSPLWSYAKKQEEPIPPKSVHLLKRGDIDKPIREVGPGAISALHHLPARFEMAAPKQESLRRAALADWLAHPDNPLTWRSVVNRVWHYHFGRGVCDTPNDFGRMGGEPSHPEMLDWLAVWFRDNAQGSLKQLHRLILTSQTWKQASVIDPLPASALQADRDNRFLWRMNRVRLDADAIRDSTLQLSGRLDLTMGGEGVEQFAKTQGPQATPALDYAQYDWNSDSAARRSIYRVVWRGIPDPFMESLDFPDLGLLTPKRNFSVSALQSLTLYNNDFMLHAATWIADRVKRESPEDQQIRRAVELCWQRAPTMTEEKAFQAYVQAHGLEALCRVLLNSNEYLFVD</sequence>
<keyword evidence="5" id="KW-1185">Reference proteome</keyword>
<evidence type="ECO:0000259" key="2">
    <source>
        <dbReference type="Pfam" id="PF07587"/>
    </source>
</evidence>
<dbReference type="Pfam" id="PF07635">
    <property type="entry name" value="PSCyt1"/>
    <property type="match status" value="1"/>
</dbReference>
<dbReference type="Proteomes" id="UP001139103">
    <property type="component" value="Unassembled WGS sequence"/>
</dbReference>
<feature type="domain" description="DUF1549" evidence="1">
    <location>
        <begin position="146"/>
        <end position="353"/>
    </location>
</feature>
<dbReference type="AlphaFoldDB" id="A0A9X1SIP3"/>
<organism evidence="4 5">
    <name type="scientific">Blastopirellula sediminis</name>
    <dbReference type="NCBI Taxonomy" id="2894196"/>
    <lineage>
        <taxon>Bacteria</taxon>
        <taxon>Pseudomonadati</taxon>
        <taxon>Planctomycetota</taxon>
        <taxon>Planctomycetia</taxon>
        <taxon>Pirellulales</taxon>
        <taxon>Pirellulaceae</taxon>
        <taxon>Blastopirellula</taxon>
    </lineage>
</organism>
<accession>A0A9X1SIP3</accession>
<dbReference type="InterPro" id="IPR022655">
    <property type="entry name" value="DUF1553"/>
</dbReference>
<feature type="domain" description="Cytochrome C Planctomycete-type" evidence="3">
    <location>
        <begin position="35"/>
        <end position="93"/>
    </location>
</feature>
<name>A0A9X1SIP3_9BACT</name>
<proteinExistence type="predicted"/>
<evidence type="ECO:0000259" key="3">
    <source>
        <dbReference type="Pfam" id="PF07635"/>
    </source>
</evidence>
<protein>
    <submittedName>
        <fullName evidence="4">PSD1 and planctomycete cytochrome C domain-containing protein</fullName>
    </submittedName>
</protein>